<evidence type="ECO:0000313" key="3">
    <source>
        <dbReference type="Proteomes" id="UP000198658"/>
    </source>
</evidence>
<dbReference type="InterPro" id="IPR050229">
    <property type="entry name" value="GlpE_sulfurtransferase"/>
</dbReference>
<dbReference type="Pfam" id="PF00581">
    <property type="entry name" value="Rhodanese"/>
    <property type="match status" value="1"/>
</dbReference>
<dbReference type="OrthoDB" id="1445766at2"/>
<dbReference type="RefSeq" id="WP_091384114.1">
    <property type="nucleotide sequence ID" value="NZ_FNQO01000001.1"/>
</dbReference>
<dbReference type="InterPro" id="IPR001763">
    <property type="entry name" value="Rhodanese-like_dom"/>
</dbReference>
<evidence type="ECO:0000259" key="1">
    <source>
        <dbReference type="PROSITE" id="PS50206"/>
    </source>
</evidence>
<dbReference type="EMBL" id="FNQO01000001">
    <property type="protein sequence ID" value="SDZ77400.1"/>
    <property type="molecule type" value="Genomic_DNA"/>
</dbReference>
<dbReference type="AlphaFoldDB" id="A0A1H3VRL2"/>
<keyword evidence="2" id="KW-0808">Transferase</keyword>
<gene>
    <name evidence="2" type="ORF">SAMN05216562_0205</name>
</gene>
<reference evidence="3" key="1">
    <citation type="submission" date="2016-10" db="EMBL/GenBank/DDBJ databases">
        <authorList>
            <person name="Varghese N."/>
            <person name="Submissions S."/>
        </authorList>
    </citation>
    <scope>NUCLEOTIDE SEQUENCE [LARGE SCALE GENOMIC DNA]</scope>
    <source>
        <strain evidence="3">CGMCC 1.10657</strain>
    </source>
</reference>
<organism evidence="2 3">
    <name type="scientific">Microbulbifer marinus</name>
    <dbReference type="NCBI Taxonomy" id="658218"/>
    <lineage>
        <taxon>Bacteria</taxon>
        <taxon>Pseudomonadati</taxon>
        <taxon>Pseudomonadota</taxon>
        <taxon>Gammaproteobacteria</taxon>
        <taxon>Cellvibrionales</taxon>
        <taxon>Microbulbiferaceae</taxon>
        <taxon>Microbulbifer</taxon>
    </lineage>
</organism>
<dbReference type="Proteomes" id="UP000198658">
    <property type="component" value="Unassembled WGS sequence"/>
</dbReference>
<protein>
    <submittedName>
        <fullName evidence="2">Rhodanese-related sulfurtransferase</fullName>
    </submittedName>
</protein>
<keyword evidence="3" id="KW-1185">Reference proteome</keyword>
<sequence length="117" mass="12153">MIKTLPEIVGPAKAQCDLISAEEAAAIKAQAPDTLIVDVREPAEVEKLKTEGSVNIPRGVLEMKIGEVATSADQPILIHCATGGRAALSAVALANMGYTNVRVIDADCESVAACLHC</sequence>
<dbReference type="PANTHER" id="PTHR43031:SF1">
    <property type="entry name" value="PYRIDINE NUCLEOTIDE-DISULPHIDE OXIDOREDUCTASE"/>
    <property type="match status" value="1"/>
</dbReference>
<accession>A0A1H3VRL2</accession>
<dbReference type="Gene3D" id="3.40.250.10">
    <property type="entry name" value="Rhodanese-like domain"/>
    <property type="match status" value="1"/>
</dbReference>
<proteinExistence type="predicted"/>
<dbReference type="PANTHER" id="PTHR43031">
    <property type="entry name" value="FAD-DEPENDENT OXIDOREDUCTASE"/>
    <property type="match status" value="1"/>
</dbReference>
<dbReference type="PROSITE" id="PS50206">
    <property type="entry name" value="RHODANESE_3"/>
    <property type="match status" value="1"/>
</dbReference>
<feature type="domain" description="Rhodanese" evidence="1">
    <location>
        <begin position="30"/>
        <end position="113"/>
    </location>
</feature>
<name>A0A1H3VRL2_9GAMM</name>
<dbReference type="GO" id="GO:0016740">
    <property type="term" value="F:transferase activity"/>
    <property type="evidence" value="ECO:0007669"/>
    <property type="project" value="UniProtKB-KW"/>
</dbReference>
<dbReference type="STRING" id="658218.SAMN05216562_0205"/>
<dbReference type="InterPro" id="IPR036873">
    <property type="entry name" value="Rhodanese-like_dom_sf"/>
</dbReference>
<evidence type="ECO:0000313" key="2">
    <source>
        <dbReference type="EMBL" id="SDZ77400.1"/>
    </source>
</evidence>
<dbReference type="SMART" id="SM00450">
    <property type="entry name" value="RHOD"/>
    <property type="match status" value="1"/>
</dbReference>
<dbReference type="SUPFAM" id="SSF52821">
    <property type="entry name" value="Rhodanese/Cell cycle control phosphatase"/>
    <property type="match status" value="1"/>
</dbReference>